<feature type="compositionally biased region" description="Basic residues" evidence="1">
    <location>
        <begin position="104"/>
        <end position="114"/>
    </location>
</feature>
<protein>
    <submittedName>
        <fullName evidence="2">Uncharacterized protein</fullName>
    </submittedName>
</protein>
<evidence type="ECO:0000313" key="2">
    <source>
        <dbReference type="EMBL" id="CEP07099.1"/>
    </source>
</evidence>
<reference evidence="2 3" key="1">
    <citation type="submission" date="2014-09" db="EMBL/GenBank/DDBJ databases">
        <authorList>
            <person name="Ellenberger Sabrina"/>
        </authorList>
    </citation>
    <scope>NUCLEOTIDE SEQUENCE [LARGE SCALE GENOMIC DNA]</scope>
    <source>
        <strain evidence="2 3">CBS 412.66</strain>
    </source>
</reference>
<dbReference type="Proteomes" id="UP000054107">
    <property type="component" value="Unassembled WGS sequence"/>
</dbReference>
<feature type="region of interest" description="Disordered" evidence="1">
    <location>
        <begin position="91"/>
        <end position="114"/>
    </location>
</feature>
<dbReference type="EMBL" id="LN719010">
    <property type="protein sequence ID" value="CEP07099.1"/>
    <property type="molecule type" value="Genomic_DNA"/>
</dbReference>
<sequence length="114" mass="12817">MCVVGMEWLGLVGCVYSIEKLNDVYVMDDAGTLIVPDTLSTLSPIVNTLDMLYKVKEHHEKLAATLEPAIETIKLSRQLNKLRSVAEMEEDGTSNPIFFTPTTKRQKKSYTSHQ</sequence>
<organism evidence="2 3">
    <name type="scientific">Parasitella parasitica</name>
    <dbReference type="NCBI Taxonomy" id="35722"/>
    <lineage>
        <taxon>Eukaryota</taxon>
        <taxon>Fungi</taxon>
        <taxon>Fungi incertae sedis</taxon>
        <taxon>Mucoromycota</taxon>
        <taxon>Mucoromycotina</taxon>
        <taxon>Mucoromycetes</taxon>
        <taxon>Mucorales</taxon>
        <taxon>Mucorineae</taxon>
        <taxon>Mucoraceae</taxon>
        <taxon>Parasitella</taxon>
    </lineage>
</organism>
<accession>A0A0B7MW43</accession>
<keyword evidence="3" id="KW-1185">Reference proteome</keyword>
<proteinExistence type="predicted"/>
<dbReference type="OrthoDB" id="2421456at2759"/>
<feature type="compositionally biased region" description="Polar residues" evidence="1">
    <location>
        <begin position="93"/>
        <end position="103"/>
    </location>
</feature>
<name>A0A0B7MW43_9FUNG</name>
<evidence type="ECO:0000256" key="1">
    <source>
        <dbReference type="SAM" id="MobiDB-lite"/>
    </source>
</evidence>
<evidence type="ECO:0000313" key="3">
    <source>
        <dbReference type="Proteomes" id="UP000054107"/>
    </source>
</evidence>
<gene>
    <name evidence="2" type="primary">PARPA_00371.1 scaffold 685</name>
</gene>
<dbReference type="AlphaFoldDB" id="A0A0B7MW43"/>